<evidence type="ECO:0000256" key="1">
    <source>
        <dbReference type="SAM" id="SignalP"/>
    </source>
</evidence>
<dbReference type="PROSITE" id="PS51465">
    <property type="entry name" value="KAZAL_2"/>
    <property type="match status" value="1"/>
</dbReference>
<dbReference type="Gene3D" id="3.30.60.30">
    <property type="match status" value="1"/>
</dbReference>
<dbReference type="EMBL" id="BMFD01000007">
    <property type="protein sequence ID" value="GGC43644.1"/>
    <property type="molecule type" value="Genomic_DNA"/>
</dbReference>
<dbReference type="InterPro" id="IPR002350">
    <property type="entry name" value="Kazal_dom"/>
</dbReference>
<keyword evidence="4" id="KW-1185">Reference proteome</keyword>
<accession>A0ABQ1MN79</accession>
<name>A0ABQ1MN79_9BACT</name>
<organism evidence="3 4">
    <name type="scientific">Belliella aquatica</name>
    <dbReference type="NCBI Taxonomy" id="1323734"/>
    <lineage>
        <taxon>Bacteria</taxon>
        <taxon>Pseudomonadati</taxon>
        <taxon>Bacteroidota</taxon>
        <taxon>Cytophagia</taxon>
        <taxon>Cytophagales</taxon>
        <taxon>Cyclobacteriaceae</taxon>
        <taxon>Belliella</taxon>
    </lineage>
</organism>
<comment type="caution">
    <text evidence="3">The sequence shown here is derived from an EMBL/GenBank/DDBJ whole genome shotgun (WGS) entry which is preliminary data.</text>
</comment>
<evidence type="ECO:0000313" key="3">
    <source>
        <dbReference type="EMBL" id="GGC43644.1"/>
    </source>
</evidence>
<dbReference type="Pfam" id="PF00050">
    <property type="entry name" value="Kazal_1"/>
    <property type="match status" value="1"/>
</dbReference>
<proteinExistence type="predicted"/>
<protein>
    <recommendedName>
        <fullName evidence="2">Kazal-like domain-containing protein</fullName>
    </recommendedName>
</protein>
<evidence type="ECO:0000259" key="2">
    <source>
        <dbReference type="PROSITE" id="PS51465"/>
    </source>
</evidence>
<feature type="domain" description="Kazal-like" evidence="2">
    <location>
        <begin position="32"/>
        <end position="85"/>
    </location>
</feature>
<reference evidence="4" key="1">
    <citation type="journal article" date="2019" name="Int. J. Syst. Evol. Microbiol.">
        <title>The Global Catalogue of Microorganisms (GCM) 10K type strain sequencing project: providing services to taxonomists for standard genome sequencing and annotation.</title>
        <authorList>
            <consortium name="The Broad Institute Genomics Platform"/>
            <consortium name="The Broad Institute Genome Sequencing Center for Infectious Disease"/>
            <person name="Wu L."/>
            <person name="Ma J."/>
        </authorList>
    </citation>
    <scope>NUCLEOTIDE SEQUENCE [LARGE SCALE GENOMIC DNA]</scope>
    <source>
        <strain evidence="4">CGMCC 1.12479</strain>
    </source>
</reference>
<gene>
    <name evidence="3" type="ORF">GCM10010993_22660</name>
</gene>
<dbReference type="SUPFAM" id="SSF100895">
    <property type="entry name" value="Kazal-type serine protease inhibitors"/>
    <property type="match status" value="1"/>
</dbReference>
<evidence type="ECO:0000313" key="4">
    <source>
        <dbReference type="Proteomes" id="UP000635885"/>
    </source>
</evidence>
<feature type="signal peptide" evidence="1">
    <location>
        <begin position="1"/>
        <end position="23"/>
    </location>
</feature>
<dbReference type="InterPro" id="IPR036058">
    <property type="entry name" value="Kazal_dom_sf"/>
</dbReference>
<sequence length="85" mass="9343">MKMNTMKNWLVIFLLCSSALLVAFQCGEDINPDEIVNCIDESKIRTDAACYMIYDPVCGCDKKTYGNDCIAINAGVTSFTKGACE</sequence>
<feature type="chain" id="PRO_5045433314" description="Kazal-like domain-containing protein" evidence="1">
    <location>
        <begin position="24"/>
        <end position="85"/>
    </location>
</feature>
<dbReference type="Proteomes" id="UP000635885">
    <property type="component" value="Unassembled WGS sequence"/>
</dbReference>
<keyword evidence="1" id="KW-0732">Signal</keyword>